<dbReference type="InterPro" id="IPR043605">
    <property type="entry name" value="DUF883_C"/>
</dbReference>
<dbReference type="GeneID" id="56892192"/>
<dbReference type="InterPro" id="IPR036629">
    <property type="entry name" value="YjbJ_sf"/>
</dbReference>
<keyword evidence="2" id="KW-0472">Membrane</keyword>
<reference evidence="4 5" key="1">
    <citation type="submission" date="2016-09" db="EMBL/GenBank/DDBJ databases">
        <authorList>
            <person name="Capua I."/>
            <person name="De Benedictis P."/>
            <person name="Joannis T."/>
            <person name="Lombin L.H."/>
            <person name="Cattoli G."/>
        </authorList>
    </citation>
    <scope>NUCLEOTIDE SEQUENCE [LARGE SCALE GENOMIC DNA]</scope>
    <source>
        <strain evidence="4 5">GB001</strain>
    </source>
</reference>
<dbReference type="EMBL" id="FMIQ01000006">
    <property type="protein sequence ID" value="SCM50835.1"/>
    <property type="molecule type" value="Genomic_DNA"/>
</dbReference>
<name>A0A1C6YVQ4_HAFAL</name>
<dbReference type="AlphaFoldDB" id="A0A1C6YVQ4"/>
<sequence>MGLFEKAKGVANEAAGHVEESYGEATNSHEHRLEGQARQIYGKGLGAASDVVDTAKQQVETNPLASVAISAGIGLILGYLLGRK</sequence>
<keyword evidence="2" id="KW-0812">Transmembrane</keyword>
<proteinExistence type="predicted"/>
<dbReference type="SUPFAM" id="SSF69047">
    <property type="entry name" value="Hypothetical protein YjbJ"/>
    <property type="match status" value="1"/>
</dbReference>
<evidence type="ECO:0000313" key="4">
    <source>
        <dbReference type="EMBL" id="SCM50835.1"/>
    </source>
</evidence>
<protein>
    <recommendedName>
        <fullName evidence="3">DUF883 domain-containing protein</fullName>
    </recommendedName>
</protein>
<accession>A0A1C6YVQ4</accession>
<evidence type="ECO:0000313" key="5">
    <source>
        <dbReference type="Proteomes" id="UP000094844"/>
    </source>
</evidence>
<gene>
    <name evidence="4" type="ORF">BN1044_00283</name>
</gene>
<evidence type="ECO:0000256" key="2">
    <source>
        <dbReference type="SAM" id="Phobius"/>
    </source>
</evidence>
<evidence type="ECO:0000259" key="3">
    <source>
        <dbReference type="Pfam" id="PF19029"/>
    </source>
</evidence>
<dbReference type="STRING" id="569.A6V27_15855"/>
<feature type="domain" description="DUF883" evidence="3">
    <location>
        <begin position="56"/>
        <end position="84"/>
    </location>
</feature>
<feature type="transmembrane region" description="Helical" evidence="2">
    <location>
        <begin position="64"/>
        <end position="82"/>
    </location>
</feature>
<organism evidence="4 5">
    <name type="scientific">Hafnia alvei</name>
    <dbReference type="NCBI Taxonomy" id="569"/>
    <lineage>
        <taxon>Bacteria</taxon>
        <taxon>Pseudomonadati</taxon>
        <taxon>Pseudomonadota</taxon>
        <taxon>Gammaproteobacteria</taxon>
        <taxon>Enterobacterales</taxon>
        <taxon>Hafniaceae</taxon>
        <taxon>Hafnia</taxon>
    </lineage>
</organism>
<evidence type="ECO:0000256" key="1">
    <source>
        <dbReference type="SAM" id="MobiDB-lite"/>
    </source>
</evidence>
<dbReference type="Proteomes" id="UP000094844">
    <property type="component" value="Unassembled WGS sequence"/>
</dbReference>
<dbReference type="RefSeq" id="WP_227658306.1">
    <property type="nucleotide sequence ID" value="NZ_CP050150.1"/>
</dbReference>
<feature type="region of interest" description="Disordered" evidence="1">
    <location>
        <begin position="1"/>
        <end position="36"/>
    </location>
</feature>
<keyword evidence="2" id="KW-1133">Transmembrane helix</keyword>
<dbReference type="Pfam" id="PF19029">
    <property type="entry name" value="DUF883_C"/>
    <property type="match status" value="1"/>
</dbReference>